<name>A0ACB7IE37_MANES</name>
<evidence type="ECO:0000313" key="2">
    <source>
        <dbReference type="Proteomes" id="UP000091857"/>
    </source>
</evidence>
<evidence type="ECO:0000313" key="1">
    <source>
        <dbReference type="EMBL" id="KAG8661346.1"/>
    </source>
</evidence>
<gene>
    <name evidence="1" type="ORF">MANES_02G222201v8</name>
</gene>
<dbReference type="Proteomes" id="UP000091857">
    <property type="component" value="Chromosome 2"/>
</dbReference>
<accession>A0ACB7IE37</accession>
<proteinExistence type="predicted"/>
<comment type="caution">
    <text evidence="1">The sequence shown here is derived from an EMBL/GenBank/DDBJ whole genome shotgun (WGS) entry which is preliminary data.</text>
</comment>
<sequence>MPLLLDLSWTLMGWTQPFPPDAKRHHFETLYKLYKTGHFGAVKIGLGRARSLSLRFPWLSILHHLKHALPNSPSVRRLILIWPVIPDATKVPGATNGASLEKNGQILRAAYAKSFLRPL</sequence>
<organism evidence="1 2">
    <name type="scientific">Manihot esculenta</name>
    <name type="common">Cassava</name>
    <name type="synonym">Jatropha manihot</name>
    <dbReference type="NCBI Taxonomy" id="3983"/>
    <lineage>
        <taxon>Eukaryota</taxon>
        <taxon>Viridiplantae</taxon>
        <taxon>Streptophyta</taxon>
        <taxon>Embryophyta</taxon>
        <taxon>Tracheophyta</taxon>
        <taxon>Spermatophyta</taxon>
        <taxon>Magnoliopsida</taxon>
        <taxon>eudicotyledons</taxon>
        <taxon>Gunneridae</taxon>
        <taxon>Pentapetalae</taxon>
        <taxon>rosids</taxon>
        <taxon>fabids</taxon>
        <taxon>Malpighiales</taxon>
        <taxon>Euphorbiaceae</taxon>
        <taxon>Crotonoideae</taxon>
        <taxon>Manihoteae</taxon>
        <taxon>Manihot</taxon>
    </lineage>
</organism>
<dbReference type="EMBL" id="CM004388">
    <property type="protein sequence ID" value="KAG8661346.1"/>
    <property type="molecule type" value="Genomic_DNA"/>
</dbReference>
<protein>
    <submittedName>
        <fullName evidence="1">Uncharacterized protein</fullName>
    </submittedName>
</protein>
<reference evidence="2" key="1">
    <citation type="journal article" date="2016" name="Nat. Biotechnol.">
        <title>Sequencing wild and cultivated cassava and related species reveals extensive interspecific hybridization and genetic diversity.</title>
        <authorList>
            <person name="Bredeson J.V."/>
            <person name="Lyons J.B."/>
            <person name="Prochnik S.E."/>
            <person name="Wu G.A."/>
            <person name="Ha C.M."/>
            <person name="Edsinger-Gonzales E."/>
            <person name="Grimwood J."/>
            <person name="Schmutz J."/>
            <person name="Rabbi I.Y."/>
            <person name="Egesi C."/>
            <person name="Nauluvula P."/>
            <person name="Lebot V."/>
            <person name="Ndunguru J."/>
            <person name="Mkamilo G."/>
            <person name="Bart R.S."/>
            <person name="Setter T.L."/>
            <person name="Gleadow R.M."/>
            <person name="Kulakow P."/>
            <person name="Ferguson M.E."/>
            <person name="Rounsley S."/>
            <person name="Rokhsar D.S."/>
        </authorList>
    </citation>
    <scope>NUCLEOTIDE SEQUENCE [LARGE SCALE GENOMIC DNA]</scope>
    <source>
        <strain evidence="2">cv. AM560-2</strain>
    </source>
</reference>
<keyword evidence="2" id="KW-1185">Reference proteome</keyword>